<evidence type="ECO:0000256" key="11">
    <source>
        <dbReference type="HAMAP-Rule" id="MF_00059"/>
    </source>
</evidence>
<comment type="domain">
    <text evidence="11">The N-terminal domain is essential for RNAP assembly and basal transcription, whereas the C-terminal domain is involved in interaction with transcriptional regulators and with upstream promoter elements.</text>
</comment>
<dbReference type="Pfam" id="PF01193">
    <property type="entry name" value="RNA_pol_L"/>
    <property type="match status" value="1"/>
</dbReference>
<comment type="function">
    <text evidence="11">DNA-dependent RNA polymerase catalyzes the transcription of DNA into RNA using the four ribonucleoside triphosphates as substrates.</text>
</comment>
<evidence type="ECO:0000256" key="5">
    <source>
        <dbReference type="ARBA" id="ARBA00022679"/>
    </source>
</evidence>
<evidence type="ECO:0000313" key="13">
    <source>
        <dbReference type="EMBL" id="TDX49262.1"/>
    </source>
</evidence>
<evidence type="ECO:0000256" key="1">
    <source>
        <dbReference type="ARBA" id="ARBA00007123"/>
    </source>
</evidence>
<accession>A0A4R8GT78</accession>
<protein>
    <recommendedName>
        <fullName evidence="3 11">DNA-directed RNA polymerase subunit alpha</fullName>
        <shortName evidence="11">RNAP subunit alpha</shortName>
        <ecNumber evidence="2 11">2.7.7.6</ecNumber>
    </recommendedName>
    <alternativeName>
        <fullName evidence="9 11">RNA polymerase subunit alpha</fullName>
    </alternativeName>
    <alternativeName>
        <fullName evidence="8 11">Transcriptase subunit alpha</fullName>
    </alternativeName>
</protein>
<dbReference type="CDD" id="cd06928">
    <property type="entry name" value="RNAP_alpha_NTD"/>
    <property type="match status" value="1"/>
</dbReference>
<dbReference type="FunFam" id="2.170.120.12:FF:000001">
    <property type="entry name" value="DNA-directed RNA polymerase subunit alpha"/>
    <property type="match status" value="1"/>
</dbReference>
<keyword evidence="14" id="KW-1185">Reference proteome</keyword>
<dbReference type="Pfam" id="PF03118">
    <property type="entry name" value="RNA_pol_A_CTD"/>
    <property type="match status" value="1"/>
</dbReference>
<dbReference type="GO" id="GO:0006351">
    <property type="term" value="P:DNA-templated transcription"/>
    <property type="evidence" value="ECO:0007669"/>
    <property type="project" value="UniProtKB-UniRule"/>
</dbReference>
<name>A0A4R8GT78_9FIRM</name>
<organism evidence="13 14">
    <name type="scientific">Orenia marismortui</name>
    <dbReference type="NCBI Taxonomy" id="46469"/>
    <lineage>
        <taxon>Bacteria</taxon>
        <taxon>Bacillati</taxon>
        <taxon>Bacillota</taxon>
        <taxon>Clostridia</taxon>
        <taxon>Halanaerobiales</taxon>
        <taxon>Halobacteroidaceae</taxon>
        <taxon>Orenia</taxon>
    </lineage>
</organism>
<evidence type="ECO:0000256" key="10">
    <source>
        <dbReference type="ARBA" id="ARBA00048552"/>
    </source>
</evidence>
<dbReference type="GO" id="GO:0000428">
    <property type="term" value="C:DNA-directed RNA polymerase complex"/>
    <property type="evidence" value="ECO:0007669"/>
    <property type="project" value="UniProtKB-KW"/>
</dbReference>
<dbReference type="HAMAP" id="MF_00059">
    <property type="entry name" value="RNApol_bact_RpoA"/>
    <property type="match status" value="1"/>
</dbReference>
<comment type="subunit">
    <text evidence="11">Homodimer. The RNAP catalytic core consists of 2 alpha, 1 beta, 1 beta' and 1 omega subunit. When a sigma factor is associated with the core the holoenzyme is formed, which can initiate transcription.</text>
</comment>
<dbReference type="GO" id="GO:0005737">
    <property type="term" value="C:cytoplasm"/>
    <property type="evidence" value="ECO:0007669"/>
    <property type="project" value="UniProtKB-ARBA"/>
</dbReference>
<evidence type="ECO:0000259" key="12">
    <source>
        <dbReference type="SMART" id="SM00662"/>
    </source>
</evidence>
<dbReference type="NCBIfam" id="NF003519">
    <property type="entry name" value="PRK05182.2-5"/>
    <property type="match status" value="1"/>
</dbReference>
<reference evidence="13 14" key="1">
    <citation type="submission" date="2019-03" db="EMBL/GenBank/DDBJ databases">
        <title>Subsurface microbial communities from deep shales in Ohio and West Virginia, USA.</title>
        <authorList>
            <person name="Wrighton K."/>
        </authorList>
    </citation>
    <scope>NUCLEOTIDE SEQUENCE [LARGE SCALE GENOMIC DNA]</scope>
    <source>
        <strain evidence="13 14">MSL 6dP</strain>
    </source>
</reference>
<evidence type="ECO:0000256" key="8">
    <source>
        <dbReference type="ARBA" id="ARBA00032524"/>
    </source>
</evidence>
<feature type="region of interest" description="Alpha N-terminal domain (alpha-NTD)" evidence="11">
    <location>
        <begin position="1"/>
        <end position="226"/>
    </location>
</feature>
<keyword evidence="6 11" id="KW-0548">Nucleotidyltransferase</keyword>
<evidence type="ECO:0000256" key="6">
    <source>
        <dbReference type="ARBA" id="ARBA00022695"/>
    </source>
</evidence>
<dbReference type="InterPro" id="IPR011260">
    <property type="entry name" value="RNAP_asu_C"/>
</dbReference>
<dbReference type="InterPro" id="IPR011262">
    <property type="entry name" value="DNA-dir_RNA_pol_insert"/>
</dbReference>
<dbReference type="InterPro" id="IPR011773">
    <property type="entry name" value="DNA-dir_RpoA"/>
</dbReference>
<dbReference type="STRING" id="926561.GCA_000379025_02162"/>
<dbReference type="InterPro" id="IPR036603">
    <property type="entry name" value="RBP11-like"/>
</dbReference>
<dbReference type="Gene3D" id="1.10.150.20">
    <property type="entry name" value="5' to 3' exonuclease, C-terminal subdomain"/>
    <property type="match status" value="1"/>
</dbReference>
<gene>
    <name evidence="11" type="primary">rpoA</name>
    <name evidence="13" type="ORF">C7959_1188</name>
</gene>
<dbReference type="NCBIfam" id="NF003513">
    <property type="entry name" value="PRK05182.1-2"/>
    <property type="match status" value="1"/>
</dbReference>
<evidence type="ECO:0000256" key="7">
    <source>
        <dbReference type="ARBA" id="ARBA00023163"/>
    </source>
</evidence>
<dbReference type="Pfam" id="PF01000">
    <property type="entry name" value="RNA_pol_A_bac"/>
    <property type="match status" value="1"/>
</dbReference>
<dbReference type="InterPro" id="IPR011263">
    <property type="entry name" value="DNA-dir_RNA_pol_RpoA/D/Rpb3"/>
</dbReference>
<dbReference type="AlphaFoldDB" id="A0A4R8GT78"/>
<evidence type="ECO:0000256" key="4">
    <source>
        <dbReference type="ARBA" id="ARBA00022478"/>
    </source>
</evidence>
<keyword evidence="5 11" id="KW-0808">Transferase</keyword>
<sequence>MIEIEKPTIERVESTDTYGKFIITPLERGYGITLGNSLRRIMLSSLPGAAITSVKIEGVRHEFSTVTGVVEDVADIILNLKDVIIKMNEEEAQTLRIEASGEGQVTAGDFTVSGDIEILNPDHHIATLSDEGDLILEAVIERGRGYKTAEENKDEEHVIGVIPIDSDFSPIKRVNFNVEDTRVGKRTDLDKLTLEVTTDGSTDPEEAISLAGKVLAEHLDLFINLSEEINNVDIMVEKEEEKKDKILETTIEELDLSVRSSNCLKRAGINTVEELTSTSEEELMKVRNLGKKSLLEIKAKIAELDLSLGKPEL</sequence>
<dbReference type="GO" id="GO:0003899">
    <property type="term" value="F:DNA-directed RNA polymerase activity"/>
    <property type="evidence" value="ECO:0007669"/>
    <property type="project" value="UniProtKB-UniRule"/>
</dbReference>
<comment type="similarity">
    <text evidence="1 11">Belongs to the RNA polymerase alpha chain family.</text>
</comment>
<dbReference type="Gene3D" id="2.170.120.12">
    <property type="entry name" value="DNA-directed RNA polymerase, insert domain"/>
    <property type="match status" value="1"/>
</dbReference>
<dbReference type="EC" id="2.7.7.6" evidence="2 11"/>
<evidence type="ECO:0000256" key="3">
    <source>
        <dbReference type="ARBA" id="ARBA00015972"/>
    </source>
</evidence>
<dbReference type="SMART" id="SM00662">
    <property type="entry name" value="RPOLD"/>
    <property type="match status" value="1"/>
</dbReference>
<dbReference type="InterPro" id="IPR036643">
    <property type="entry name" value="RNApol_insert_sf"/>
</dbReference>
<feature type="domain" description="DNA-directed RNA polymerase RpoA/D/Rpb3-type" evidence="12">
    <location>
        <begin position="18"/>
        <end position="225"/>
    </location>
</feature>
<feature type="region of interest" description="Alpha C-terminal domain (alpha-CTD)" evidence="11">
    <location>
        <begin position="243"/>
        <end position="313"/>
    </location>
</feature>
<evidence type="ECO:0000256" key="9">
    <source>
        <dbReference type="ARBA" id="ARBA00033070"/>
    </source>
</evidence>
<dbReference type="Proteomes" id="UP000295832">
    <property type="component" value="Unassembled WGS sequence"/>
</dbReference>
<keyword evidence="4 11" id="KW-0240">DNA-directed RNA polymerase</keyword>
<evidence type="ECO:0000313" key="14">
    <source>
        <dbReference type="Proteomes" id="UP000295832"/>
    </source>
</evidence>
<dbReference type="NCBIfam" id="NF003515">
    <property type="entry name" value="PRK05182.2-1"/>
    <property type="match status" value="1"/>
</dbReference>
<dbReference type="SUPFAM" id="SSF47789">
    <property type="entry name" value="C-terminal domain of RNA polymerase alpha subunit"/>
    <property type="match status" value="1"/>
</dbReference>
<dbReference type="NCBIfam" id="TIGR02027">
    <property type="entry name" value="rpoA"/>
    <property type="match status" value="1"/>
</dbReference>
<comment type="catalytic activity">
    <reaction evidence="10 11">
        <text>RNA(n) + a ribonucleoside 5'-triphosphate = RNA(n+1) + diphosphate</text>
        <dbReference type="Rhea" id="RHEA:21248"/>
        <dbReference type="Rhea" id="RHEA-COMP:14527"/>
        <dbReference type="Rhea" id="RHEA-COMP:17342"/>
        <dbReference type="ChEBI" id="CHEBI:33019"/>
        <dbReference type="ChEBI" id="CHEBI:61557"/>
        <dbReference type="ChEBI" id="CHEBI:140395"/>
        <dbReference type="EC" id="2.7.7.6"/>
    </reaction>
</comment>
<dbReference type="Gene3D" id="3.30.1360.10">
    <property type="entry name" value="RNA polymerase, RBP11-like subunit"/>
    <property type="match status" value="1"/>
</dbReference>
<comment type="caution">
    <text evidence="13">The sequence shown here is derived from an EMBL/GenBank/DDBJ whole genome shotgun (WGS) entry which is preliminary data.</text>
</comment>
<evidence type="ECO:0000256" key="2">
    <source>
        <dbReference type="ARBA" id="ARBA00012418"/>
    </source>
</evidence>
<dbReference type="SUPFAM" id="SSF55257">
    <property type="entry name" value="RBP11-like subunits of RNA polymerase"/>
    <property type="match status" value="1"/>
</dbReference>
<dbReference type="EMBL" id="SOEG01000018">
    <property type="protein sequence ID" value="TDX49262.1"/>
    <property type="molecule type" value="Genomic_DNA"/>
</dbReference>
<proteinExistence type="inferred from homology"/>
<dbReference type="GO" id="GO:0003677">
    <property type="term" value="F:DNA binding"/>
    <property type="evidence" value="ECO:0007669"/>
    <property type="project" value="UniProtKB-UniRule"/>
</dbReference>
<dbReference type="SUPFAM" id="SSF56553">
    <property type="entry name" value="Insert subdomain of RNA polymerase alpha subunit"/>
    <property type="match status" value="1"/>
</dbReference>
<keyword evidence="7 11" id="KW-0804">Transcription</keyword>
<dbReference type="GO" id="GO:0046983">
    <property type="term" value="F:protein dimerization activity"/>
    <property type="evidence" value="ECO:0007669"/>
    <property type="project" value="InterPro"/>
</dbReference>
<dbReference type="RefSeq" id="WP_018249331.1">
    <property type="nucleotide sequence ID" value="NZ_SOEG01000018.1"/>
</dbReference>